<comment type="subcellular location">
    <subcellularLocation>
        <location evidence="1">Cell membrane</location>
        <topology evidence="1">Multi-pass membrane protein</topology>
    </subcellularLocation>
</comment>
<evidence type="ECO:0000256" key="7">
    <source>
        <dbReference type="SAM" id="Phobius"/>
    </source>
</evidence>
<feature type="transmembrane region" description="Helical" evidence="7">
    <location>
        <begin position="136"/>
        <end position="157"/>
    </location>
</feature>
<feature type="transmembrane region" description="Helical" evidence="7">
    <location>
        <begin position="245"/>
        <end position="268"/>
    </location>
</feature>
<evidence type="ECO:0000256" key="2">
    <source>
        <dbReference type="ARBA" id="ARBA00008929"/>
    </source>
</evidence>
<organism evidence="8 9">
    <name type="scientific">Desulfurispira natronophila</name>
    <dbReference type="NCBI Taxonomy" id="682562"/>
    <lineage>
        <taxon>Bacteria</taxon>
        <taxon>Pseudomonadati</taxon>
        <taxon>Chrysiogenota</taxon>
        <taxon>Chrysiogenia</taxon>
        <taxon>Chrysiogenales</taxon>
        <taxon>Chrysiogenaceae</taxon>
        <taxon>Desulfurispira</taxon>
    </lineage>
</organism>
<dbReference type="PANTHER" id="PTHR34856:SF2">
    <property type="entry name" value="PROTEIN NRFD"/>
    <property type="match status" value="1"/>
</dbReference>
<feature type="transmembrane region" description="Helical" evidence="7">
    <location>
        <begin position="169"/>
        <end position="190"/>
    </location>
</feature>
<dbReference type="AlphaFoldDB" id="A0A7W7Y3F5"/>
<evidence type="ECO:0000256" key="1">
    <source>
        <dbReference type="ARBA" id="ARBA00004651"/>
    </source>
</evidence>
<comment type="caution">
    <text evidence="8">The sequence shown here is derived from an EMBL/GenBank/DDBJ whole genome shotgun (WGS) entry which is preliminary data.</text>
</comment>
<feature type="transmembrane region" description="Helical" evidence="7">
    <location>
        <begin position="97"/>
        <end position="116"/>
    </location>
</feature>
<sequence>MSLNIEAQKINFGPIRPTVGVMFWLIIGVVLTGIVLYASALVLFQGQMHFASSDQVPWNIFVSAYVFFVVTSTGLCFISAFGHVFGIEKYELIGKRAVFASLVFLAVGMYAIVIEIGRPWMMLHYVTSPNIASPMFWMGVFYGLYGLFLLLELVFIIMGKLRATQISGIFGFIVAVIAHGMLGALFGMTYARDMWFGPYMPIYFIMSAFVSGLGSLCIIILLSYKSKNQKMPERMSKLINDMGLVFGYALGALLFFVFWKTAAGLYAGKTEAYMLVMGDFAMRFWVLEVMVGIIIPMAILLYRATRTHLGIFIAAIMVLTGLVTARLNLVVVGQLKQPLGQPLATYSPNTLEIMFFIGLFGAFALVYIIGSYLFRFEDYEAQVAKALDEHESH</sequence>
<dbReference type="EMBL" id="JACHID010000003">
    <property type="protein sequence ID" value="MBB5021308.1"/>
    <property type="molecule type" value="Genomic_DNA"/>
</dbReference>
<reference evidence="8 9" key="1">
    <citation type="submission" date="2020-08" db="EMBL/GenBank/DDBJ databases">
        <title>Genomic Encyclopedia of Type Strains, Phase IV (KMG-IV): sequencing the most valuable type-strain genomes for metagenomic binning, comparative biology and taxonomic classification.</title>
        <authorList>
            <person name="Goeker M."/>
        </authorList>
    </citation>
    <scope>NUCLEOTIDE SEQUENCE [LARGE SCALE GENOMIC DNA]</scope>
    <source>
        <strain evidence="8 9">DSM 22071</strain>
    </source>
</reference>
<feature type="transmembrane region" description="Helical" evidence="7">
    <location>
        <begin position="21"/>
        <end position="44"/>
    </location>
</feature>
<keyword evidence="6 7" id="KW-0472">Membrane</keyword>
<evidence type="ECO:0000256" key="3">
    <source>
        <dbReference type="ARBA" id="ARBA00022475"/>
    </source>
</evidence>
<dbReference type="PANTHER" id="PTHR34856">
    <property type="entry name" value="PROTEIN NRFD"/>
    <property type="match status" value="1"/>
</dbReference>
<evidence type="ECO:0000256" key="6">
    <source>
        <dbReference type="ARBA" id="ARBA00023136"/>
    </source>
</evidence>
<evidence type="ECO:0000313" key="9">
    <source>
        <dbReference type="Proteomes" id="UP000528322"/>
    </source>
</evidence>
<gene>
    <name evidence="8" type="ORF">HNR37_000617</name>
</gene>
<feature type="transmembrane region" description="Helical" evidence="7">
    <location>
        <begin position="64"/>
        <end position="85"/>
    </location>
</feature>
<protein>
    <submittedName>
        <fullName evidence="8">Molybdopterin-containing oxidoreductase family membrane subunit</fullName>
    </submittedName>
</protein>
<keyword evidence="4 7" id="KW-0812">Transmembrane</keyword>
<dbReference type="Pfam" id="PF03916">
    <property type="entry name" value="NrfD"/>
    <property type="match status" value="1"/>
</dbReference>
<keyword evidence="3" id="KW-1003">Cell membrane</keyword>
<feature type="transmembrane region" description="Helical" evidence="7">
    <location>
        <begin position="280"/>
        <end position="302"/>
    </location>
</feature>
<name>A0A7W7Y3F5_9BACT</name>
<evidence type="ECO:0000256" key="5">
    <source>
        <dbReference type="ARBA" id="ARBA00022989"/>
    </source>
</evidence>
<dbReference type="GO" id="GO:0005886">
    <property type="term" value="C:plasma membrane"/>
    <property type="evidence" value="ECO:0007669"/>
    <property type="project" value="UniProtKB-SubCell"/>
</dbReference>
<evidence type="ECO:0000313" key="8">
    <source>
        <dbReference type="EMBL" id="MBB5021308.1"/>
    </source>
</evidence>
<dbReference type="RefSeq" id="WP_183729779.1">
    <property type="nucleotide sequence ID" value="NZ_JACHID010000003.1"/>
</dbReference>
<proteinExistence type="inferred from homology"/>
<feature type="transmembrane region" description="Helical" evidence="7">
    <location>
        <begin position="309"/>
        <end position="333"/>
    </location>
</feature>
<evidence type="ECO:0000256" key="4">
    <source>
        <dbReference type="ARBA" id="ARBA00022692"/>
    </source>
</evidence>
<dbReference type="InterPro" id="IPR052049">
    <property type="entry name" value="Electron_transfer_protein"/>
</dbReference>
<dbReference type="InterPro" id="IPR005614">
    <property type="entry name" value="NrfD-like"/>
</dbReference>
<comment type="similarity">
    <text evidence="2">Belongs to the NrfD family.</text>
</comment>
<dbReference type="Proteomes" id="UP000528322">
    <property type="component" value="Unassembled WGS sequence"/>
</dbReference>
<keyword evidence="9" id="KW-1185">Reference proteome</keyword>
<accession>A0A7W7Y3F5</accession>
<feature type="transmembrane region" description="Helical" evidence="7">
    <location>
        <begin position="202"/>
        <end position="224"/>
    </location>
</feature>
<feature type="transmembrane region" description="Helical" evidence="7">
    <location>
        <begin position="353"/>
        <end position="374"/>
    </location>
</feature>
<keyword evidence="5 7" id="KW-1133">Transmembrane helix</keyword>